<dbReference type="PANTHER" id="PTHR30344">
    <property type="entry name" value="6-PHOSPHOGLUCONOLACTONASE-RELATED"/>
    <property type="match status" value="1"/>
</dbReference>
<dbReference type="GO" id="GO:0005829">
    <property type="term" value="C:cytosol"/>
    <property type="evidence" value="ECO:0007669"/>
    <property type="project" value="TreeGrafter"/>
</dbReference>
<evidence type="ECO:0000313" key="2">
    <source>
        <dbReference type="Proteomes" id="UP001138661"/>
    </source>
</evidence>
<accession>A0A9X1K1Z9</accession>
<name>A0A9X1K1Z9_9RHOB</name>
<comment type="caution">
    <text evidence="1">The sequence shown here is derived from an EMBL/GenBank/DDBJ whole genome shotgun (WGS) entry which is preliminary data.</text>
</comment>
<dbReference type="EMBL" id="JAHXDN010000005">
    <property type="protein sequence ID" value="MBW4709739.1"/>
    <property type="molecule type" value="Genomic_DNA"/>
</dbReference>
<dbReference type="RefSeq" id="WP_219505581.1">
    <property type="nucleotide sequence ID" value="NZ_JAHXDN010000005.1"/>
</dbReference>
<organism evidence="1 2">
    <name type="scientific">Roseobacter insulae</name>
    <dbReference type="NCBI Taxonomy" id="2859783"/>
    <lineage>
        <taxon>Bacteria</taxon>
        <taxon>Pseudomonadati</taxon>
        <taxon>Pseudomonadota</taxon>
        <taxon>Alphaproteobacteria</taxon>
        <taxon>Rhodobacterales</taxon>
        <taxon>Roseobacteraceae</taxon>
        <taxon>Roseobacter</taxon>
    </lineage>
</organism>
<dbReference type="Pfam" id="PF10282">
    <property type="entry name" value="Lactonase"/>
    <property type="match status" value="1"/>
</dbReference>
<reference evidence="1" key="1">
    <citation type="submission" date="2021-07" db="EMBL/GenBank/DDBJ databases">
        <title>Roseobacter insulae sp. nov., isolated from a tidal flat.</title>
        <authorList>
            <person name="Park S."/>
            <person name="Yoon J.-H."/>
        </authorList>
    </citation>
    <scope>NUCLEOTIDE SEQUENCE</scope>
    <source>
        <strain evidence="1">YSTF-M11</strain>
    </source>
</reference>
<proteinExistence type="predicted"/>
<dbReference type="Proteomes" id="UP001138661">
    <property type="component" value="Unassembled WGS sequence"/>
</dbReference>
<dbReference type="InterPro" id="IPR019405">
    <property type="entry name" value="Lactonase_7-beta_prop"/>
</dbReference>
<dbReference type="PANTHER" id="PTHR30344:SF1">
    <property type="entry name" value="6-PHOSPHOGLUCONOLACTONASE"/>
    <property type="match status" value="1"/>
</dbReference>
<dbReference type="GO" id="GO:0017057">
    <property type="term" value="F:6-phosphogluconolactonase activity"/>
    <property type="evidence" value="ECO:0007669"/>
    <property type="project" value="TreeGrafter"/>
</dbReference>
<dbReference type="InterPro" id="IPR050282">
    <property type="entry name" value="Cycloisomerase_2"/>
</dbReference>
<sequence>MTDARSYTACVSCLSGTEINVFSGDDVTGALEPVQTIRLSRRGECLVRRGLPLAQSPDRQRLYAAVYGDQSGPRKDLVDAYAIDPVTGLLTHMSSTPVMAQLPHIPVDQTGRFLTGASEPSGLVVAYPIGARGHVQPRASASAVPLPGAHQILTDPTNRCAYVPSLSSDVLASLLFDEKTGRFHPEFTARDHSASRGGCRHLASERRSDTLAAWKIDPVSGRMSDRHTVPTPGNPHCFDVTPTGRFVVLSALKGCRIALFDVSEALAAPRHVMDLPTGAEPGWAEIL</sequence>
<gene>
    <name evidence="1" type="ORF">KX928_18275</name>
</gene>
<keyword evidence="2" id="KW-1185">Reference proteome</keyword>
<evidence type="ECO:0000313" key="1">
    <source>
        <dbReference type="EMBL" id="MBW4709739.1"/>
    </source>
</evidence>
<dbReference type="AlphaFoldDB" id="A0A9X1K1Z9"/>
<protein>
    <submittedName>
        <fullName evidence="1">Lactonase family protein</fullName>
    </submittedName>
</protein>